<dbReference type="Gene3D" id="1.20.1250.20">
    <property type="entry name" value="MFS general substrate transporter like domains"/>
    <property type="match status" value="1"/>
</dbReference>
<dbReference type="AlphaFoldDB" id="A0A8H4QUW5"/>
<dbReference type="InterPro" id="IPR020846">
    <property type="entry name" value="MFS_dom"/>
</dbReference>
<feature type="transmembrane region" description="Helical" evidence="7">
    <location>
        <begin position="231"/>
        <end position="250"/>
    </location>
</feature>
<sequence>MFLTQVTGYTISAILINKVHMRFGQLGIAIIGPSFKIFTYVVTCLHPPFPVIPIVFALAGFGNGLMDGAWNAWVGGLAHPNELLGLLHGAYGLGATVAPLISTSMVTTGGLKWYTFYYIVVGGAVSELIFATFAFRTATGAKFCLLHPAQLNAKSRTHEALSYKLTWLLSIFLLIYVGTEVSIGGWIVTFMLEIRHGPAFSSGMVATGFWLGLTLGRVILGFITGRIGEKLAITIYLILAVALELVFWLVKSFVTSAVMIAFVGFCLGPVFPAVIVVVTKALPEHLHVSVIGFVAAVGMAGAALIPFATGAIGQATGVGVLGPIALGLIAGILVLWVCLPGGFKDKLDRKVERTPGQQEV</sequence>
<comment type="subcellular location">
    <subcellularLocation>
        <location evidence="1">Endomembrane system</location>
        <topology evidence="1">Multi-pass membrane protein</topology>
    </subcellularLocation>
</comment>
<feature type="transmembrane region" description="Helical" evidence="7">
    <location>
        <begin position="165"/>
        <end position="187"/>
    </location>
</feature>
<dbReference type="InterPro" id="IPR036259">
    <property type="entry name" value="MFS_trans_sf"/>
</dbReference>
<evidence type="ECO:0000256" key="2">
    <source>
        <dbReference type="ARBA" id="ARBA00008335"/>
    </source>
</evidence>
<dbReference type="FunFam" id="1.20.1250.20:FF:000286">
    <property type="entry name" value="MFS efflux transporter"/>
    <property type="match status" value="1"/>
</dbReference>
<feature type="transmembrane region" description="Helical" evidence="7">
    <location>
        <begin position="49"/>
        <end position="71"/>
    </location>
</feature>
<feature type="transmembrane region" description="Helical" evidence="7">
    <location>
        <begin position="290"/>
        <end position="312"/>
    </location>
</feature>
<evidence type="ECO:0000256" key="7">
    <source>
        <dbReference type="SAM" id="Phobius"/>
    </source>
</evidence>
<feature type="transmembrane region" description="Helical" evidence="7">
    <location>
        <begin position="23"/>
        <end position="43"/>
    </location>
</feature>
<dbReference type="GO" id="GO:0012505">
    <property type="term" value="C:endomembrane system"/>
    <property type="evidence" value="ECO:0007669"/>
    <property type="project" value="UniProtKB-SubCell"/>
</dbReference>
<dbReference type="Pfam" id="PF07690">
    <property type="entry name" value="MFS_1"/>
    <property type="match status" value="1"/>
</dbReference>
<dbReference type="PANTHER" id="PTHR23514:SF3">
    <property type="entry name" value="BYPASS OF STOP CODON PROTEIN 6"/>
    <property type="match status" value="1"/>
</dbReference>
<comment type="caution">
    <text evidence="9">The sequence shown here is derived from an EMBL/GenBank/DDBJ whole genome shotgun (WGS) entry which is preliminary data.</text>
</comment>
<keyword evidence="6 7" id="KW-0472">Membrane</keyword>
<protein>
    <recommendedName>
        <fullName evidence="8">Major facilitator superfamily (MFS) profile domain-containing protein</fullName>
    </recommendedName>
</protein>
<dbReference type="InterPro" id="IPR011701">
    <property type="entry name" value="MFS"/>
</dbReference>
<feature type="transmembrane region" description="Helical" evidence="7">
    <location>
        <begin position="199"/>
        <end position="219"/>
    </location>
</feature>
<organism evidence="9 10">
    <name type="scientific">Cudoniella acicularis</name>
    <dbReference type="NCBI Taxonomy" id="354080"/>
    <lineage>
        <taxon>Eukaryota</taxon>
        <taxon>Fungi</taxon>
        <taxon>Dikarya</taxon>
        <taxon>Ascomycota</taxon>
        <taxon>Pezizomycotina</taxon>
        <taxon>Leotiomycetes</taxon>
        <taxon>Helotiales</taxon>
        <taxon>Tricladiaceae</taxon>
        <taxon>Cudoniella</taxon>
    </lineage>
</organism>
<dbReference type="SUPFAM" id="SSF103473">
    <property type="entry name" value="MFS general substrate transporter"/>
    <property type="match status" value="1"/>
</dbReference>
<dbReference type="PROSITE" id="PS50850">
    <property type="entry name" value="MFS"/>
    <property type="match status" value="1"/>
</dbReference>
<name>A0A8H4QUW5_9HELO</name>
<keyword evidence="10" id="KW-1185">Reference proteome</keyword>
<evidence type="ECO:0000256" key="1">
    <source>
        <dbReference type="ARBA" id="ARBA00004127"/>
    </source>
</evidence>
<proteinExistence type="inferred from homology"/>
<dbReference type="EMBL" id="JAAMPI010002172">
    <property type="protein sequence ID" value="KAF4617945.1"/>
    <property type="molecule type" value="Genomic_DNA"/>
</dbReference>
<feature type="transmembrane region" description="Helical" evidence="7">
    <location>
        <begin position="256"/>
        <end position="278"/>
    </location>
</feature>
<accession>A0A8H4QUW5</accession>
<gene>
    <name evidence="9" type="ORF">G7Y89_g15037</name>
</gene>
<dbReference type="OrthoDB" id="413079at2759"/>
<dbReference type="PANTHER" id="PTHR23514">
    <property type="entry name" value="BYPASS OF STOP CODON PROTEIN 6"/>
    <property type="match status" value="1"/>
</dbReference>
<evidence type="ECO:0000256" key="5">
    <source>
        <dbReference type="ARBA" id="ARBA00022989"/>
    </source>
</evidence>
<feature type="transmembrane region" description="Helical" evidence="7">
    <location>
        <begin position="324"/>
        <end position="343"/>
    </location>
</feature>
<keyword evidence="4 7" id="KW-0812">Transmembrane</keyword>
<keyword evidence="3" id="KW-0813">Transport</keyword>
<evidence type="ECO:0000259" key="8">
    <source>
        <dbReference type="PROSITE" id="PS50850"/>
    </source>
</evidence>
<evidence type="ECO:0000256" key="4">
    <source>
        <dbReference type="ARBA" id="ARBA00022692"/>
    </source>
</evidence>
<evidence type="ECO:0000313" key="9">
    <source>
        <dbReference type="EMBL" id="KAF4617945.1"/>
    </source>
</evidence>
<feature type="domain" description="Major facilitator superfamily (MFS) profile" evidence="8">
    <location>
        <begin position="166"/>
        <end position="360"/>
    </location>
</feature>
<dbReference type="Proteomes" id="UP000566819">
    <property type="component" value="Unassembled WGS sequence"/>
</dbReference>
<reference evidence="9 10" key="1">
    <citation type="submission" date="2020-03" db="EMBL/GenBank/DDBJ databases">
        <title>Draft Genome Sequence of Cudoniella acicularis.</title>
        <authorList>
            <person name="Buettner E."/>
            <person name="Kellner H."/>
        </authorList>
    </citation>
    <scope>NUCLEOTIDE SEQUENCE [LARGE SCALE GENOMIC DNA]</scope>
    <source>
        <strain evidence="9 10">DSM 108380</strain>
    </source>
</reference>
<dbReference type="GO" id="GO:0022857">
    <property type="term" value="F:transmembrane transporter activity"/>
    <property type="evidence" value="ECO:0007669"/>
    <property type="project" value="InterPro"/>
</dbReference>
<feature type="transmembrane region" description="Helical" evidence="7">
    <location>
        <begin position="83"/>
        <end position="102"/>
    </location>
</feature>
<comment type="similarity">
    <text evidence="2">Belongs to the major facilitator superfamily.</text>
</comment>
<dbReference type="InterPro" id="IPR051788">
    <property type="entry name" value="MFS_Transporter"/>
</dbReference>
<dbReference type="GO" id="GO:0016020">
    <property type="term" value="C:membrane"/>
    <property type="evidence" value="ECO:0007669"/>
    <property type="project" value="TreeGrafter"/>
</dbReference>
<keyword evidence="5 7" id="KW-1133">Transmembrane helix</keyword>
<feature type="transmembrane region" description="Helical" evidence="7">
    <location>
        <begin position="114"/>
        <end position="135"/>
    </location>
</feature>
<evidence type="ECO:0000256" key="6">
    <source>
        <dbReference type="ARBA" id="ARBA00023136"/>
    </source>
</evidence>
<evidence type="ECO:0000313" key="10">
    <source>
        <dbReference type="Proteomes" id="UP000566819"/>
    </source>
</evidence>
<evidence type="ECO:0000256" key="3">
    <source>
        <dbReference type="ARBA" id="ARBA00022448"/>
    </source>
</evidence>